<protein>
    <submittedName>
        <fullName evidence="14">Cytochrome c</fullName>
    </submittedName>
</protein>
<accession>A0AA42W5G3</accession>
<dbReference type="Pfam" id="PF00034">
    <property type="entry name" value="Cytochrom_C"/>
    <property type="match status" value="2"/>
</dbReference>
<evidence type="ECO:0000256" key="2">
    <source>
        <dbReference type="ARBA" id="ARBA00022475"/>
    </source>
</evidence>
<dbReference type="SUPFAM" id="SSF46626">
    <property type="entry name" value="Cytochrome c"/>
    <property type="match status" value="3"/>
</dbReference>
<dbReference type="PANTHER" id="PTHR35008:SF8">
    <property type="entry name" value="ALCOHOL DEHYDROGENASE CYTOCHROME C SUBUNIT"/>
    <property type="match status" value="1"/>
</dbReference>
<proteinExistence type="predicted"/>
<keyword evidence="11" id="KW-0812">Transmembrane</keyword>
<evidence type="ECO:0000256" key="5">
    <source>
        <dbReference type="ARBA" id="ARBA00022729"/>
    </source>
</evidence>
<evidence type="ECO:0000256" key="9">
    <source>
        <dbReference type="PIRSR" id="PIRSR000018-50"/>
    </source>
</evidence>
<feature type="domain" description="Cytochrome c" evidence="13">
    <location>
        <begin position="316"/>
        <end position="402"/>
    </location>
</feature>
<gene>
    <name evidence="14" type="ORF">N5J23_14880</name>
</gene>
<dbReference type="InterPro" id="IPR009056">
    <property type="entry name" value="Cyt_c-like_dom"/>
</dbReference>
<dbReference type="GO" id="GO:0005506">
    <property type="term" value="F:iron ion binding"/>
    <property type="evidence" value="ECO:0007669"/>
    <property type="project" value="InterPro"/>
</dbReference>
<keyword evidence="5 12" id="KW-0732">Signal</keyword>
<feature type="domain" description="Cytochrome c" evidence="13">
    <location>
        <begin position="27"/>
        <end position="130"/>
    </location>
</feature>
<feature type="binding site" description="axial binding residue" evidence="10">
    <location>
        <position position="45"/>
    </location>
    <ligand>
        <name>heme c</name>
        <dbReference type="ChEBI" id="CHEBI:61717"/>
        <label>1</label>
    </ligand>
    <ligandPart>
        <name>Fe</name>
        <dbReference type="ChEBI" id="CHEBI:18248"/>
    </ligandPart>
</feature>
<feature type="transmembrane region" description="Helical" evidence="11">
    <location>
        <begin position="432"/>
        <end position="453"/>
    </location>
</feature>
<comment type="cofactor">
    <cofactor evidence="9">
        <name>heme c</name>
        <dbReference type="ChEBI" id="CHEBI:61717"/>
    </cofactor>
    <text evidence="9">Binds 3 heme c groups covalently per subunit.</text>
</comment>
<dbReference type="InterPro" id="IPR014353">
    <property type="entry name" value="Membr-bd_ADH_cyt_c"/>
</dbReference>
<dbReference type="GO" id="GO:0009055">
    <property type="term" value="F:electron transfer activity"/>
    <property type="evidence" value="ECO:0007669"/>
    <property type="project" value="InterPro"/>
</dbReference>
<feature type="binding site" description="covalent" evidence="9">
    <location>
        <position position="332"/>
    </location>
    <ligand>
        <name>heme c</name>
        <dbReference type="ChEBI" id="CHEBI:61717"/>
        <label>3</label>
    </ligand>
</feature>
<feature type="binding site" description="axial binding residue" evidence="10">
    <location>
        <position position="333"/>
    </location>
    <ligand>
        <name>heme c</name>
        <dbReference type="ChEBI" id="CHEBI:61717"/>
        <label>3</label>
    </ligand>
    <ligandPart>
        <name>Fe</name>
        <dbReference type="ChEBI" id="CHEBI:18248"/>
    </ligandPart>
</feature>
<comment type="subcellular location">
    <subcellularLocation>
        <location evidence="1">Cell membrane</location>
    </subcellularLocation>
</comment>
<organism evidence="14 15">
    <name type="scientific">Comamonas aquatica</name>
    <dbReference type="NCBI Taxonomy" id="225991"/>
    <lineage>
        <taxon>Bacteria</taxon>
        <taxon>Pseudomonadati</taxon>
        <taxon>Pseudomonadota</taxon>
        <taxon>Betaproteobacteria</taxon>
        <taxon>Burkholderiales</taxon>
        <taxon>Comamonadaceae</taxon>
        <taxon>Comamonas</taxon>
    </lineage>
</organism>
<keyword evidence="6" id="KW-0677">Repeat</keyword>
<evidence type="ECO:0000256" key="7">
    <source>
        <dbReference type="ARBA" id="ARBA00023004"/>
    </source>
</evidence>
<feature type="binding site" description="covalent" evidence="9">
    <location>
        <position position="192"/>
    </location>
    <ligand>
        <name>heme c</name>
        <dbReference type="ChEBI" id="CHEBI:61717"/>
        <label>2</label>
    </ligand>
</feature>
<keyword evidence="11" id="KW-1133">Transmembrane helix</keyword>
<keyword evidence="8 11" id="KW-0472">Membrane</keyword>
<feature type="domain" description="Cytochrome c" evidence="13">
    <location>
        <begin position="174"/>
        <end position="283"/>
    </location>
</feature>
<feature type="chain" id="PRO_5041317066" evidence="12">
    <location>
        <begin position="24"/>
        <end position="458"/>
    </location>
</feature>
<dbReference type="AlphaFoldDB" id="A0AA42W5G3"/>
<evidence type="ECO:0000256" key="4">
    <source>
        <dbReference type="ARBA" id="ARBA00022723"/>
    </source>
</evidence>
<keyword evidence="2" id="KW-1003">Cell membrane</keyword>
<dbReference type="InterPro" id="IPR051459">
    <property type="entry name" value="Cytochrome_c-type_DH"/>
</dbReference>
<dbReference type="GO" id="GO:0005886">
    <property type="term" value="C:plasma membrane"/>
    <property type="evidence" value="ECO:0007669"/>
    <property type="project" value="UniProtKB-SubCell"/>
</dbReference>
<evidence type="ECO:0000256" key="10">
    <source>
        <dbReference type="PIRSR" id="PIRSR000018-51"/>
    </source>
</evidence>
<dbReference type="RefSeq" id="WP_279853157.1">
    <property type="nucleotide sequence ID" value="NZ_JAOCIA010000021.1"/>
</dbReference>
<evidence type="ECO:0000256" key="8">
    <source>
        <dbReference type="ARBA" id="ARBA00023136"/>
    </source>
</evidence>
<dbReference type="PANTHER" id="PTHR35008">
    <property type="entry name" value="BLL4482 PROTEIN-RELATED"/>
    <property type="match status" value="1"/>
</dbReference>
<evidence type="ECO:0000259" key="13">
    <source>
        <dbReference type="PROSITE" id="PS51007"/>
    </source>
</evidence>
<dbReference type="GO" id="GO:0020037">
    <property type="term" value="F:heme binding"/>
    <property type="evidence" value="ECO:0007669"/>
    <property type="project" value="InterPro"/>
</dbReference>
<evidence type="ECO:0000256" key="6">
    <source>
        <dbReference type="ARBA" id="ARBA00022737"/>
    </source>
</evidence>
<evidence type="ECO:0000313" key="14">
    <source>
        <dbReference type="EMBL" id="MDH2006813.1"/>
    </source>
</evidence>
<reference evidence="14" key="1">
    <citation type="submission" date="2022-09" db="EMBL/GenBank/DDBJ databases">
        <title>Intensive care unit water sources are persistently colonized with multi-drug resistant bacteria and are the site of extensive horizontal gene transfer of antibiotic resistance genes.</title>
        <authorList>
            <person name="Diorio-Toth L."/>
        </authorList>
    </citation>
    <scope>NUCLEOTIDE SEQUENCE</scope>
    <source>
        <strain evidence="14">GD03686</strain>
    </source>
</reference>
<keyword evidence="7 10" id="KW-0408">Iron</keyword>
<dbReference type="Proteomes" id="UP001161294">
    <property type="component" value="Unassembled WGS sequence"/>
</dbReference>
<dbReference type="PROSITE" id="PS51007">
    <property type="entry name" value="CYTC"/>
    <property type="match status" value="3"/>
</dbReference>
<keyword evidence="3 9" id="KW-0349">Heme</keyword>
<sequence>MTKTFLSSATLAAAVLAATPAFAADTTTIERGRYLATVGDCIACHTAPGGKPMAGGLALSSPLGPIYSTNITPSKVHGIGNYTLQQFSDALRHGKRADGANLYPAMPYTEYAKTTDEDIAALYAYFMQGVEPVDSTPAQQTALPFPFNIRASLGVWNALFHDATPYKADASQTPEWNRGAYLSQGLAHCTTCHTPRTALMAADNKRSLGGGDVAGWYAPNITSDATSGIASWTEEQLVQYMSGLPVPGKGPAAGPMAEAIDHSLKHLTPEDLKAIAVYIKSVPAVADGKLTQAADSFGQAKDDLDSIRGTELPKDFNAMTGAQIYDGYCASCHQVQGQGSDGDGLPALFHNTSLGHANSNNLVQVLLHGIHRVGTDSVMPGFAHELSDTQITTLGNYLLASYGNPAAKVTAPQVAQLRDPAKAGADATLLTLARVGMAVGVLVVLALLGWWLVRRRKA</sequence>
<dbReference type="Pfam" id="PF13442">
    <property type="entry name" value="Cytochrome_CBB3"/>
    <property type="match status" value="1"/>
</dbReference>
<dbReference type="InterPro" id="IPR036909">
    <property type="entry name" value="Cyt_c-like_dom_sf"/>
</dbReference>
<evidence type="ECO:0000256" key="11">
    <source>
        <dbReference type="SAM" id="Phobius"/>
    </source>
</evidence>
<feature type="signal peptide" evidence="12">
    <location>
        <begin position="1"/>
        <end position="23"/>
    </location>
</feature>
<feature type="binding site" description="covalent" evidence="9">
    <location>
        <position position="41"/>
    </location>
    <ligand>
        <name>heme c</name>
        <dbReference type="ChEBI" id="CHEBI:61717"/>
        <label>1</label>
    </ligand>
</feature>
<feature type="binding site" description="covalent" evidence="9">
    <location>
        <position position="329"/>
    </location>
    <ligand>
        <name>heme c</name>
        <dbReference type="ChEBI" id="CHEBI:61717"/>
        <label>3</label>
    </ligand>
</feature>
<dbReference type="PIRSF" id="PIRSF000018">
    <property type="entry name" value="Mb_ADH_cyt_c"/>
    <property type="match status" value="1"/>
</dbReference>
<feature type="binding site" description="covalent" evidence="9">
    <location>
        <position position="189"/>
    </location>
    <ligand>
        <name>heme c</name>
        <dbReference type="ChEBI" id="CHEBI:61717"/>
        <label>2</label>
    </ligand>
</feature>
<evidence type="ECO:0000256" key="12">
    <source>
        <dbReference type="SAM" id="SignalP"/>
    </source>
</evidence>
<dbReference type="GO" id="GO:0016614">
    <property type="term" value="F:oxidoreductase activity, acting on CH-OH group of donors"/>
    <property type="evidence" value="ECO:0007669"/>
    <property type="project" value="InterPro"/>
</dbReference>
<dbReference type="EMBL" id="JAOCJW010000034">
    <property type="protein sequence ID" value="MDH2006813.1"/>
    <property type="molecule type" value="Genomic_DNA"/>
</dbReference>
<comment type="caution">
    <text evidence="14">The sequence shown here is derived from an EMBL/GenBank/DDBJ whole genome shotgun (WGS) entry which is preliminary data.</text>
</comment>
<keyword evidence="4 10" id="KW-0479">Metal-binding</keyword>
<evidence type="ECO:0000313" key="15">
    <source>
        <dbReference type="Proteomes" id="UP001161294"/>
    </source>
</evidence>
<evidence type="ECO:0000256" key="3">
    <source>
        <dbReference type="ARBA" id="ARBA00022617"/>
    </source>
</evidence>
<name>A0AA42W5G3_9BURK</name>
<dbReference type="Gene3D" id="1.10.760.10">
    <property type="entry name" value="Cytochrome c-like domain"/>
    <property type="match status" value="3"/>
</dbReference>
<feature type="binding site" description="axial binding residue" evidence="10">
    <location>
        <position position="193"/>
    </location>
    <ligand>
        <name>heme c</name>
        <dbReference type="ChEBI" id="CHEBI:61717"/>
        <label>2</label>
    </ligand>
    <ligandPart>
        <name>Fe</name>
        <dbReference type="ChEBI" id="CHEBI:18248"/>
    </ligandPart>
</feature>
<feature type="binding site" description="covalent" evidence="9">
    <location>
        <position position="44"/>
    </location>
    <ligand>
        <name>heme c</name>
        <dbReference type="ChEBI" id="CHEBI:61717"/>
        <label>1</label>
    </ligand>
</feature>
<evidence type="ECO:0000256" key="1">
    <source>
        <dbReference type="ARBA" id="ARBA00004236"/>
    </source>
</evidence>